<evidence type="ECO:0000256" key="3">
    <source>
        <dbReference type="ARBA" id="ARBA00022448"/>
    </source>
</evidence>
<dbReference type="Proteomes" id="UP000243719">
    <property type="component" value="Unassembled WGS sequence"/>
</dbReference>
<dbReference type="GO" id="GO:0022857">
    <property type="term" value="F:transmembrane transporter activity"/>
    <property type="evidence" value="ECO:0007669"/>
    <property type="project" value="InterPro"/>
</dbReference>
<dbReference type="STRING" id="1770053.SAMN05216551_10154"/>
<dbReference type="PANTHER" id="PTHR43271:SF1">
    <property type="entry name" value="INNER MEMBRANE TRANSPORT PROTEIN YNFM"/>
    <property type="match status" value="1"/>
</dbReference>
<keyword evidence="6 9" id="KW-1133">Transmembrane helix</keyword>
<feature type="transmembrane region" description="Helical" evidence="9">
    <location>
        <begin position="325"/>
        <end position="347"/>
    </location>
</feature>
<name>A0A1H2PIG4_9BURK</name>
<evidence type="ECO:0000256" key="5">
    <source>
        <dbReference type="ARBA" id="ARBA00022692"/>
    </source>
</evidence>
<sequence>MLLRSTPARRAPRSKAAQVPTLSPADALECSAAMPTQYSGTPNQRSLADRPTVPALRTMPTDSTPDSTPPGSLPSDPPYMTRGSARYRRASIALFCAGFGIFSMLYCVQPLLPLLSEYWQVTPAQSSLSVSVTTAALAFSIIGIGMHADRVDRKVLMSAALMLGVLCTFAVALSPSWPALIGLRLLEGVVLGGAPAVAMAYLAEEVHAQSLGFAMGLYVGGTAIGGMSGRVLTGLAADFFGWRVALGVAASAALIAGLVFVKLLPPSTHFNKRQGNAGSLFKTLVAEARNTALLRLLALAFLVMGSFVSIYNYASFRLGAPPYSLSQTAIGAIFVVYLLGSGASTAFGRLADRFGRRPVLLAGASVMAAGVLLTLSAPLALIILGIAVMTVGFFGAHSVASATVGRVARGPKAQAASLYLLSYYLGSSVLGSLGGTFYRIAGWPGVVGMVTAALLLAVVTMAWPSRTAGAPPKHPGHA</sequence>
<feature type="transmembrane region" description="Helical" evidence="9">
    <location>
        <begin position="155"/>
        <end position="173"/>
    </location>
</feature>
<gene>
    <name evidence="11" type="ORF">SAMN05216551_10154</name>
</gene>
<feature type="transmembrane region" description="Helical" evidence="9">
    <location>
        <begin position="381"/>
        <end position="404"/>
    </location>
</feature>
<dbReference type="InterPro" id="IPR011701">
    <property type="entry name" value="MFS"/>
</dbReference>
<feature type="compositionally biased region" description="Pro residues" evidence="8">
    <location>
        <begin position="67"/>
        <end position="77"/>
    </location>
</feature>
<accession>A0A1H2PIG4</accession>
<dbReference type="PROSITE" id="PS50850">
    <property type="entry name" value="MFS"/>
    <property type="match status" value="1"/>
</dbReference>
<evidence type="ECO:0000256" key="4">
    <source>
        <dbReference type="ARBA" id="ARBA00022475"/>
    </source>
</evidence>
<protein>
    <submittedName>
        <fullName evidence="11">MFS transporter, YNFM family, putative membrane transport protein</fullName>
    </submittedName>
</protein>
<evidence type="ECO:0000256" key="8">
    <source>
        <dbReference type="SAM" id="MobiDB-lite"/>
    </source>
</evidence>
<feature type="transmembrane region" description="Helical" evidence="9">
    <location>
        <begin position="359"/>
        <end position="375"/>
    </location>
</feature>
<keyword evidence="3" id="KW-0813">Transport</keyword>
<evidence type="ECO:0000256" key="9">
    <source>
        <dbReference type="SAM" id="Phobius"/>
    </source>
</evidence>
<feature type="transmembrane region" description="Helical" evidence="9">
    <location>
        <begin position="124"/>
        <end position="143"/>
    </location>
</feature>
<keyword evidence="5 9" id="KW-0812">Transmembrane</keyword>
<comment type="subcellular location">
    <subcellularLocation>
        <location evidence="1">Cell membrane</location>
        <topology evidence="1">Multi-pass membrane protein</topology>
    </subcellularLocation>
</comment>
<proteinExistence type="inferred from homology"/>
<organism evidence="11 12">
    <name type="scientific">Chitinasiproducens palmae</name>
    <dbReference type="NCBI Taxonomy" id="1770053"/>
    <lineage>
        <taxon>Bacteria</taxon>
        <taxon>Pseudomonadati</taxon>
        <taxon>Pseudomonadota</taxon>
        <taxon>Betaproteobacteria</taxon>
        <taxon>Burkholderiales</taxon>
        <taxon>Burkholderiaceae</taxon>
        <taxon>Chitinasiproducens</taxon>
    </lineage>
</organism>
<evidence type="ECO:0000256" key="1">
    <source>
        <dbReference type="ARBA" id="ARBA00004651"/>
    </source>
</evidence>
<keyword evidence="12" id="KW-1185">Reference proteome</keyword>
<feature type="transmembrane region" description="Helical" evidence="9">
    <location>
        <begin position="416"/>
        <end position="434"/>
    </location>
</feature>
<dbReference type="AlphaFoldDB" id="A0A1H2PIG4"/>
<evidence type="ECO:0000256" key="7">
    <source>
        <dbReference type="ARBA" id="ARBA00023136"/>
    </source>
</evidence>
<dbReference type="Pfam" id="PF07690">
    <property type="entry name" value="MFS_1"/>
    <property type="match status" value="2"/>
</dbReference>
<evidence type="ECO:0000259" key="10">
    <source>
        <dbReference type="PROSITE" id="PS50850"/>
    </source>
</evidence>
<dbReference type="GO" id="GO:0005886">
    <property type="term" value="C:plasma membrane"/>
    <property type="evidence" value="ECO:0007669"/>
    <property type="project" value="UniProtKB-SubCell"/>
</dbReference>
<dbReference type="InterPro" id="IPR020846">
    <property type="entry name" value="MFS_dom"/>
</dbReference>
<feature type="region of interest" description="Disordered" evidence="8">
    <location>
        <begin position="1"/>
        <end position="80"/>
    </location>
</feature>
<dbReference type="EMBL" id="FNLO01000001">
    <property type="protein sequence ID" value="SDV46075.1"/>
    <property type="molecule type" value="Genomic_DNA"/>
</dbReference>
<reference evidence="12" key="1">
    <citation type="submission" date="2016-09" db="EMBL/GenBank/DDBJ databases">
        <authorList>
            <person name="Varghese N."/>
            <person name="Submissions S."/>
        </authorList>
    </citation>
    <scope>NUCLEOTIDE SEQUENCE [LARGE SCALE GENOMIC DNA]</scope>
    <source>
        <strain evidence="12">JS23</strain>
    </source>
</reference>
<feature type="transmembrane region" description="Helical" evidence="9">
    <location>
        <begin position="440"/>
        <end position="463"/>
    </location>
</feature>
<keyword evidence="4" id="KW-1003">Cell membrane</keyword>
<feature type="transmembrane region" description="Helical" evidence="9">
    <location>
        <begin position="240"/>
        <end position="264"/>
    </location>
</feature>
<dbReference type="Gene3D" id="1.20.1250.20">
    <property type="entry name" value="MFS general substrate transporter like domains"/>
    <property type="match status" value="1"/>
</dbReference>
<feature type="transmembrane region" description="Helical" evidence="9">
    <location>
        <begin position="210"/>
        <end position="228"/>
    </location>
</feature>
<dbReference type="SUPFAM" id="SSF103473">
    <property type="entry name" value="MFS general substrate transporter"/>
    <property type="match status" value="1"/>
</dbReference>
<evidence type="ECO:0000313" key="11">
    <source>
        <dbReference type="EMBL" id="SDV46075.1"/>
    </source>
</evidence>
<dbReference type="InterPro" id="IPR036259">
    <property type="entry name" value="MFS_trans_sf"/>
</dbReference>
<evidence type="ECO:0000313" key="12">
    <source>
        <dbReference type="Proteomes" id="UP000243719"/>
    </source>
</evidence>
<feature type="compositionally biased region" description="Polar residues" evidence="8">
    <location>
        <begin position="34"/>
        <end position="46"/>
    </location>
</feature>
<evidence type="ECO:0000256" key="6">
    <source>
        <dbReference type="ARBA" id="ARBA00022989"/>
    </source>
</evidence>
<feature type="transmembrane region" description="Helical" evidence="9">
    <location>
        <begin position="292"/>
        <end position="313"/>
    </location>
</feature>
<dbReference type="PANTHER" id="PTHR43271">
    <property type="entry name" value="BLL2771 PROTEIN"/>
    <property type="match status" value="1"/>
</dbReference>
<feature type="transmembrane region" description="Helical" evidence="9">
    <location>
        <begin position="90"/>
        <end position="112"/>
    </location>
</feature>
<feature type="transmembrane region" description="Helical" evidence="9">
    <location>
        <begin position="179"/>
        <end position="203"/>
    </location>
</feature>
<dbReference type="CDD" id="cd17324">
    <property type="entry name" value="MFS_NepI_like"/>
    <property type="match status" value="1"/>
</dbReference>
<keyword evidence="7 9" id="KW-0472">Membrane</keyword>
<feature type="domain" description="Major facilitator superfamily (MFS) profile" evidence="10">
    <location>
        <begin position="86"/>
        <end position="468"/>
    </location>
</feature>
<evidence type="ECO:0000256" key="2">
    <source>
        <dbReference type="ARBA" id="ARBA00008335"/>
    </source>
</evidence>
<comment type="similarity">
    <text evidence="2">Belongs to the major facilitator superfamily.</text>
</comment>